<dbReference type="InterPro" id="IPR027291">
    <property type="entry name" value="Glyco_hydro_38_N_sf"/>
</dbReference>
<dbReference type="EMBL" id="BMGT01000001">
    <property type="protein sequence ID" value="GGG69320.1"/>
    <property type="molecule type" value="Genomic_DNA"/>
</dbReference>
<sequence>MKRRDVLKGLSIVAGGALCSTPALSAFALGDDKPVAALPLAMAIRGLARKDGRLMQPIQISVRSADADTALVTTLDGKEIDRRTLSAGQHAFNVLIDAVTEARDGSVAVKVGENTSSTVVKLQPVRKVLVYVLPHSHHDLGYTDLQANVEEKQMQNITLGMELAKKTAGYPEGSRFVWNLEVLWGADLFMRRRPQAERDAFVEAVKKGWVAINGMYANELTGLCRPEELMQLFRYGTELGKTCGVRVDSAMISDVPGYTWGTVTAMSQAGIRYFSAAPNFFDRIGSLMAEWQDKPFWAVSPSGKEKVLVWIPWTGYAMSHVMKLSPEWVGKYQDRLDTAGFKYDISYIRWSGHGDNAVPDPELSEFIKGWNEEYEWPRFHISSTSEAFSAFEKRHGSEVPEMHGDLTPYWEDGAGSSALETKMNRVAADRLTQAEVLGAMFSPAALSTAKVNEAWRNILLYSEHTWGAWCSVSDSESDFTKKQWDVKRQFAVDAESMSKALLDEVLKSAGAGSDATAIDVHNSTSWPRSELVVLSAAMSAAGDHVKTERGVSVPSQRLSSGELAFVARDVPAFGSTRFHLSRGKALAPAKHVTFKDGVLENGMVHVKIDAATGDLVEMSLHGKAENLVDRSQGQAVNEYLFLEGSDVSKVQQSGTATIHVEEAGPLVVSVRVESAAPGCNSLVRRVRLIAGEDHVELTNVVDKKRAPLNPHPGKGGPGDDFAQREAKESVQFAFPFVVRDGAMRMDIPLGMMRPEIDQLPGACKNWLPVGRWIDVSNAEHGVTWVTLDAPLVEVGEISANMLGSQRDPKLWRHHIASTQKFYSWAMNNHWGTNYRAYQEGVVEFRYALRPHAGYDAAAASRFAIGLSQPLVTTVARAGEVKPALLRVEPQDVLALALKTSNDGGATVIRLFGASGEERRAKLTWTAPVAPQLWISDLNEQRVNRVEHEVTIAGWDLVTLRADHA</sequence>
<feature type="domain" description="Glycoside hydrolase family 38 N-terminal" evidence="2">
    <location>
        <begin position="130"/>
        <end position="408"/>
    </location>
</feature>
<reference evidence="4" key="1">
    <citation type="journal article" date="2014" name="Int. J. Syst. Evol. Microbiol.">
        <title>Complete genome sequence of Corynebacterium casei LMG S-19264T (=DSM 44701T), isolated from a smear-ripened cheese.</title>
        <authorList>
            <consortium name="US DOE Joint Genome Institute (JGI-PGF)"/>
            <person name="Walter F."/>
            <person name="Albersmeier A."/>
            <person name="Kalinowski J."/>
            <person name="Ruckert C."/>
        </authorList>
    </citation>
    <scope>NUCLEOTIDE SEQUENCE</scope>
    <source>
        <strain evidence="4">CGMCC 1.12997</strain>
    </source>
</reference>
<dbReference type="InterPro" id="IPR011682">
    <property type="entry name" value="Glyco_hydro_38_C"/>
</dbReference>
<dbReference type="CDD" id="cd10791">
    <property type="entry name" value="GH38N_AMII_like_1"/>
    <property type="match status" value="1"/>
</dbReference>
<proteinExistence type="predicted"/>
<accession>A0A917H6W4</accession>
<dbReference type="InterPro" id="IPR011330">
    <property type="entry name" value="Glyco_hydro/deAcase_b/a-brl"/>
</dbReference>
<comment type="caution">
    <text evidence="4">The sequence shown here is derived from an EMBL/GenBank/DDBJ whole genome shotgun (WGS) entry which is preliminary data.</text>
</comment>
<dbReference type="PANTHER" id="PTHR46017:SF1">
    <property type="entry name" value="ALPHA-MANNOSIDASE 2C1"/>
    <property type="match status" value="1"/>
</dbReference>
<evidence type="ECO:0000256" key="1">
    <source>
        <dbReference type="SAM" id="SignalP"/>
    </source>
</evidence>
<dbReference type="InterPro" id="IPR000602">
    <property type="entry name" value="Glyco_hydro_38_N"/>
</dbReference>
<dbReference type="GO" id="GO:0009313">
    <property type="term" value="P:oligosaccharide catabolic process"/>
    <property type="evidence" value="ECO:0007669"/>
    <property type="project" value="TreeGrafter"/>
</dbReference>
<dbReference type="Gene3D" id="2.70.98.30">
    <property type="entry name" value="Golgi alpha-mannosidase II, domain 4"/>
    <property type="match status" value="1"/>
</dbReference>
<evidence type="ECO:0000313" key="5">
    <source>
        <dbReference type="Proteomes" id="UP000647241"/>
    </source>
</evidence>
<dbReference type="Pfam" id="PF07748">
    <property type="entry name" value="Glyco_hydro_38C"/>
    <property type="match status" value="1"/>
</dbReference>
<dbReference type="GO" id="GO:0004559">
    <property type="term" value="F:alpha-mannosidase activity"/>
    <property type="evidence" value="ECO:0007669"/>
    <property type="project" value="InterPro"/>
</dbReference>
<keyword evidence="1" id="KW-0732">Signal</keyword>
<dbReference type="AlphaFoldDB" id="A0A917H6W4"/>
<dbReference type="SUPFAM" id="SSF88713">
    <property type="entry name" value="Glycoside hydrolase/deacetylase"/>
    <property type="match status" value="1"/>
</dbReference>
<evidence type="ECO:0000313" key="4">
    <source>
        <dbReference type="EMBL" id="GGG69320.1"/>
    </source>
</evidence>
<organism evidence="4 5">
    <name type="scientific">Edaphobacter dinghuensis</name>
    <dbReference type="NCBI Taxonomy" id="1560005"/>
    <lineage>
        <taxon>Bacteria</taxon>
        <taxon>Pseudomonadati</taxon>
        <taxon>Acidobacteriota</taxon>
        <taxon>Terriglobia</taxon>
        <taxon>Terriglobales</taxon>
        <taxon>Acidobacteriaceae</taxon>
        <taxon>Edaphobacter</taxon>
    </lineage>
</organism>
<dbReference type="SUPFAM" id="SSF74650">
    <property type="entry name" value="Galactose mutarotase-like"/>
    <property type="match status" value="1"/>
</dbReference>
<feature type="signal peptide" evidence="1">
    <location>
        <begin position="1"/>
        <end position="25"/>
    </location>
</feature>
<protein>
    <submittedName>
        <fullName evidence="4">Alpha-mannosidase</fullName>
    </submittedName>
</protein>
<feature type="chain" id="PRO_5037047435" evidence="1">
    <location>
        <begin position="26"/>
        <end position="964"/>
    </location>
</feature>
<keyword evidence="5" id="KW-1185">Reference proteome</keyword>
<name>A0A917H6W4_9BACT</name>
<feature type="domain" description="Glycosyl hydrolase family 38 C-terminal" evidence="3">
    <location>
        <begin position="599"/>
        <end position="785"/>
    </location>
</feature>
<dbReference type="GO" id="GO:0030246">
    <property type="term" value="F:carbohydrate binding"/>
    <property type="evidence" value="ECO:0007669"/>
    <property type="project" value="InterPro"/>
</dbReference>
<dbReference type="GO" id="GO:0006013">
    <property type="term" value="P:mannose metabolic process"/>
    <property type="evidence" value="ECO:0007669"/>
    <property type="project" value="InterPro"/>
</dbReference>
<dbReference type="PANTHER" id="PTHR46017">
    <property type="entry name" value="ALPHA-MANNOSIDASE 2C1"/>
    <property type="match status" value="1"/>
</dbReference>
<gene>
    <name evidence="4" type="ORF">GCM10011585_09200</name>
</gene>
<evidence type="ECO:0000259" key="2">
    <source>
        <dbReference type="Pfam" id="PF01074"/>
    </source>
</evidence>
<reference evidence="4" key="2">
    <citation type="submission" date="2020-09" db="EMBL/GenBank/DDBJ databases">
        <authorList>
            <person name="Sun Q."/>
            <person name="Zhou Y."/>
        </authorList>
    </citation>
    <scope>NUCLEOTIDE SEQUENCE</scope>
    <source>
        <strain evidence="4">CGMCC 1.12997</strain>
    </source>
</reference>
<dbReference type="Proteomes" id="UP000647241">
    <property type="component" value="Unassembled WGS sequence"/>
</dbReference>
<dbReference type="InterPro" id="IPR011013">
    <property type="entry name" value="Gal_mutarotase_sf_dom"/>
</dbReference>
<evidence type="ECO:0000259" key="3">
    <source>
        <dbReference type="Pfam" id="PF07748"/>
    </source>
</evidence>
<dbReference type="Pfam" id="PF01074">
    <property type="entry name" value="Glyco_hydro_38N"/>
    <property type="match status" value="1"/>
</dbReference>
<dbReference type="Gene3D" id="3.20.110.10">
    <property type="entry name" value="Glycoside hydrolase 38, N terminal domain"/>
    <property type="match status" value="1"/>
</dbReference>
<dbReference type="RefSeq" id="WP_188552929.1">
    <property type="nucleotide sequence ID" value="NZ_BMGT01000001.1"/>
</dbReference>